<dbReference type="AlphaFoldDB" id="A0AAW1LYR3"/>
<keyword evidence="1" id="KW-0472">Membrane</keyword>
<sequence>MEQKKHNLNRSFSEPDIHLDSPYFRQVIINEYCFSPHGEKPLIRHISYSEVNVNNSNRQWEHSIATAKLNPFNTSGSNTDKKTIVKNLKFEASPEIEVNTQADPMDVDDDEYDYNLHAKPYTTYEARRLNTKSIPLKRKCDKSKTNSSTYLLGSLIVVLLCYIIFHLNLFEESKLEPPQHIINDLENILHQDHVKDITSRSLNNLEKWLKNQIRERGLTHKEEEIFSLLEDYDVEVHGFKGLLPKINVLAL</sequence>
<comment type="caution">
    <text evidence="2">The sequence shown here is derived from an EMBL/GenBank/DDBJ whole genome shotgun (WGS) entry which is preliminary data.</text>
</comment>
<keyword evidence="3" id="KW-1185">Reference proteome</keyword>
<feature type="transmembrane region" description="Helical" evidence="1">
    <location>
        <begin position="149"/>
        <end position="170"/>
    </location>
</feature>
<dbReference type="EMBL" id="JASPKY010000082">
    <property type="protein sequence ID" value="KAK9738806.1"/>
    <property type="molecule type" value="Genomic_DNA"/>
</dbReference>
<organism evidence="2 3">
    <name type="scientific">Popillia japonica</name>
    <name type="common">Japanese beetle</name>
    <dbReference type="NCBI Taxonomy" id="7064"/>
    <lineage>
        <taxon>Eukaryota</taxon>
        <taxon>Metazoa</taxon>
        <taxon>Ecdysozoa</taxon>
        <taxon>Arthropoda</taxon>
        <taxon>Hexapoda</taxon>
        <taxon>Insecta</taxon>
        <taxon>Pterygota</taxon>
        <taxon>Neoptera</taxon>
        <taxon>Endopterygota</taxon>
        <taxon>Coleoptera</taxon>
        <taxon>Polyphaga</taxon>
        <taxon>Scarabaeiformia</taxon>
        <taxon>Scarabaeidae</taxon>
        <taxon>Rutelinae</taxon>
        <taxon>Popillia</taxon>
    </lineage>
</organism>
<reference evidence="2 3" key="1">
    <citation type="journal article" date="2024" name="BMC Genomics">
        <title>De novo assembly and annotation of Popillia japonica's genome with initial clues to its potential as an invasive pest.</title>
        <authorList>
            <person name="Cucini C."/>
            <person name="Boschi S."/>
            <person name="Funari R."/>
            <person name="Cardaioli E."/>
            <person name="Iannotti N."/>
            <person name="Marturano G."/>
            <person name="Paoli F."/>
            <person name="Bruttini M."/>
            <person name="Carapelli A."/>
            <person name="Frati F."/>
            <person name="Nardi F."/>
        </authorList>
    </citation>
    <scope>NUCLEOTIDE SEQUENCE [LARGE SCALE GENOMIC DNA]</scope>
    <source>
        <strain evidence="2">DMR45628</strain>
    </source>
</reference>
<dbReference type="Proteomes" id="UP001458880">
    <property type="component" value="Unassembled WGS sequence"/>
</dbReference>
<protein>
    <submittedName>
        <fullName evidence="2">Uncharacterized protein</fullName>
    </submittedName>
</protein>
<accession>A0AAW1LYR3</accession>
<proteinExistence type="predicted"/>
<evidence type="ECO:0000256" key="1">
    <source>
        <dbReference type="SAM" id="Phobius"/>
    </source>
</evidence>
<keyword evidence="1" id="KW-1133">Transmembrane helix</keyword>
<name>A0AAW1LYR3_POPJA</name>
<keyword evidence="1" id="KW-0812">Transmembrane</keyword>
<evidence type="ECO:0000313" key="2">
    <source>
        <dbReference type="EMBL" id="KAK9738806.1"/>
    </source>
</evidence>
<gene>
    <name evidence="2" type="ORF">QE152_g9555</name>
</gene>
<evidence type="ECO:0000313" key="3">
    <source>
        <dbReference type="Proteomes" id="UP001458880"/>
    </source>
</evidence>